<dbReference type="AlphaFoldDB" id="A0A937W4T5"/>
<dbReference type="Proteomes" id="UP000712673">
    <property type="component" value="Unassembled WGS sequence"/>
</dbReference>
<accession>A0A937W4T5</accession>
<name>A0A937W4T5_UNCTE</name>
<evidence type="ECO:0000313" key="1">
    <source>
        <dbReference type="EMBL" id="MBM3226896.1"/>
    </source>
</evidence>
<organism evidence="1 2">
    <name type="scientific">Tectimicrobiota bacterium</name>
    <dbReference type="NCBI Taxonomy" id="2528274"/>
    <lineage>
        <taxon>Bacteria</taxon>
        <taxon>Pseudomonadati</taxon>
        <taxon>Nitrospinota/Tectimicrobiota group</taxon>
        <taxon>Candidatus Tectimicrobiota</taxon>
    </lineage>
</organism>
<protein>
    <submittedName>
        <fullName evidence="1">Uncharacterized protein</fullName>
    </submittedName>
</protein>
<proteinExistence type="predicted"/>
<evidence type="ECO:0000313" key="2">
    <source>
        <dbReference type="Proteomes" id="UP000712673"/>
    </source>
</evidence>
<sequence>MALQGAGAPEVEQIYLRARTLSLQLKHTSQHFPILWGLWRFYHARAQHRQAQAIGAELLQLAQQQPDAALRLAAHQACGMVGHISTLATLY</sequence>
<gene>
    <name evidence="1" type="ORF">FJZ47_24280</name>
</gene>
<reference evidence="1" key="1">
    <citation type="submission" date="2019-03" db="EMBL/GenBank/DDBJ databases">
        <title>Lake Tanganyika Metagenome-Assembled Genomes (MAGs).</title>
        <authorList>
            <person name="Tran P."/>
        </authorList>
    </citation>
    <scope>NUCLEOTIDE SEQUENCE</scope>
    <source>
        <strain evidence="1">K_DeepCast_65m_m2_066</strain>
    </source>
</reference>
<dbReference type="EMBL" id="VGLS01001098">
    <property type="protein sequence ID" value="MBM3226896.1"/>
    <property type="molecule type" value="Genomic_DNA"/>
</dbReference>
<comment type="caution">
    <text evidence="1">The sequence shown here is derived from an EMBL/GenBank/DDBJ whole genome shotgun (WGS) entry which is preliminary data.</text>
</comment>